<feature type="transmembrane region" description="Helical" evidence="2">
    <location>
        <begin position="490"/>
        <end position="518"/>
    </location>
</feature>
<gene>
    <name evidence="3" type="ORF">HYDPIDRAFT_112090</name>
</gene>
<organism evidence="3 4">
    <name type="scientific">Hydnomerulius pinastri MD-312</name>
    <dbReference type="NCBI Taxonomy" id="994086"/>
    <lineage>
        <taxon>Eukaryota</taxon>
        <taxon>Fungi</taxon>
        <taxon>Dikarya</taxon>
        <taxon>Basidiomycota</taxon>
        <taxon>Agaricomycotina</taxon>
        <taxon>Agaricomycetes</taxon>
        <taxon>Agaricomycetidae</taxon>
        <taxon>Boletales</taxon>
        <taxon>Boletales incertae sedis</taxon>
        <taxon>Leucogyrophana</taxon>
    </lineage>
</organism>
<keyword evidence="2" id="KW-0472">Membrane</keyword>
<feature type="compositionally biased region" description="Polar residues" evidence="1">
    <location>
        <begin position="22"/>
        <end position="46"/>
    </location>
</feature>
<dbReference type="EMBL" id="KN839847">
    <property type="protein sequence ID" value="KIJ64162.1"/>
    <property type="molecule type" value="Genomic_DNA"/>
</dbReference>
<evidence type="ECO:0000313" key="3">
    <source>
        <dbReference type="EMBL" id="KIJ64162.1"/>
    </source>
</evidence>
<sequence length="556" mass="61886">MRPSQRQGTSLSTASAIPMHDSSVSSPTWQTQFAESTHSSDSSTLRGPSISDKLIHSLAKAEQGLPLPVAPAITNQLEPTIPEDMQRTKRRPQVPRKTQETTLKAGKLTDQLRRRTVQDWNYAVHPSGALYFRQRRGFFEILTDTDLNVDRNLDEINAKAASLLDLASRYQIHPDQAPSTSKSDETPITLVLELSTARDKAGSCQYYFVDHAERLIFWVHDRPDGWVSKTLCGELRHASEGSHIRHAVEAQYWLHCERYANNIRLTPEHIHELREILIHANADAVLTETSVVPFARADLEKMLLFVCQIEDHAGRDCDHSHSMSVVARMMRLFAHSRFINFHGSPYARLDADQSLYGSSERPNSFFFIPLNLLLLCAPVAHLTVLQDIYVDRLINASRWGGFVNNLKEEWNGFSIYSTVMLAVDISFLAVPTGISRAVSTAIYASTLAALGALVVSVFLLGQIRGLEIDSVEEGAAYMASKTSSFFGAELLAIVLSLPYAFLVWGMIAFGIALTIVIFKATEGAAKAIVVTVWTIVVILTSVPLWLGRGRRSVKSW</sequence>
<proteinExistence type="predicted"/>
<dbReference type="OrthoDB" id="2651477at2759"/>
<feature type="transmembrane region" description="Helical" evidence="2">
    <location>
        <begin position="524"/>
        <end position="546"/>
    </location>
</feature>
<feature type="transmembrane region" description="Helical" evidence="2">
    <location>
        <begin position="410"/>
        <end position="429"/>
    </location>
</feature>
<dbReference type="AlphaFoldDB" id="A0A0C9WFG1"/>
<reference evidence="3 4" key="1">
    <citation type="submission" date="2014-04" db="EMBL/GenBank/DDBJ databases">
        <title>Evolutionary Origins and Diversification of the Mycorrhizal Mutualists.</title>
        <authorList>
            <consortium name="DOE Joint Genome Institute"/>
            <consortium name="Mycorrhizal Genomics Consortium"/>
            <person name="Kohler A."/>
            <person name="Kuo A."/>
            <person name="Nagy L.G."/>
            <person name="Floudas D."/>
            <person name="Copeland A."/>
            <person name="Barry K.W."/>
            <person name="Cichocki N."/>
            <person name="Veneault-Fourrey C."/>
            <person name="LaButti K."/>
            <person name="Lindquist E.A."/>
            <person name="Lipzen A."/>
            <person name="Lundell T."/>
            <person name="Morin E."/>
            <person name="Murat C."/>
            <person name="Riley R."/>
            <person name="Ohm R."/>
            <person name="Sun H."/>
            <person name="Tunlid A."/>
            <person name="Henrissat B."/>
            <person name="Grigoriev I.V."/>
            <person name="Hibbett D.S."/>
            <person name="Martin F."/>
        </authorList>
    </citation>
    <scope>NUCLEOTIDE SEQUENCE [LARGE SCALE GENOMIC DNA]</scope>
    <source>
        <strain evidence="3 4">MD-312</strain>
    </source>
</reference>
<keyword evidence="2" id="KW-1133">Transmembrane helix</keyword>
<evidence type="ECO:0000256" key="1">
    <source>
        <dbReference type="SAM" id="MobiDB-lite"/>
    </source>
</evidence>
<dbReference type="HOGENOM" id="CLU_015091_2_2_1"/>
<name>A0A0C9WFG1_9AGAM</name>
<feature type="region of interest" description="Disordered" evidence="1">
    <location>
        <begin position="1"/>
        <end position="48"/>
    </location>
</feature>
<feature type="transmembrane region" description="Helical" evidence="2">
    <location>
        <begin position="365"/>
        <end position="389"/>
    </location>
</feature>
<evidence type="ECO:0000256" key="2">
    <source>
        <dbReference type="SAM" id="Phobius"/>
    </source>
</evidence>
<protein>
    <submittedName>
        <fullName evidence="3">Uncharacterized protein</fullName>
    </submittedName>
</protein>
<feature type="transmembrane region" description="Helical" evidence="2">
    <location>
        <begin position="441"/>
        <end position="460"/>
    </location>
</feature>
<feature type="compositionally biased region" description="Polar residues" evidence="1">
    <location>
        <begin position="1"/>
        <end position="15"/>
    </location>
</feature>
<dbReference type="Proteomes" id="UP000053820">
    <property type="component" value="Unassembled WGS sequence"/>
</dbReference>
<keyword evidence="2" id="KW-0812">Transmembrane</keyword>
<evidence type="ECO:0000313" key="4">
    <source>
        <dbReference type="Proteomes" id="UP000053820"/>
    </source>
</evidence>
<accession>A0A0C9WFG1</accession>
<keyword evidence="4" id="KW-1185">Reference proteome</keyword>